<dbReference type="Proteomes" id="UP000800092">
    <property type="component" value="Unassembled WGS sequence"/>
</dbReference>
<accession>A0A6A6H696</accession>
<organism evidence="2 3">
    <name type="scientific">Viridothelium virens</name>
    <name type="common">Speckled blister lichen</name>
    <name type="synonym">Trypethelium virens</name>
    <dbReference type="NCBI Taxonomy" id="1048519"/>
    <lineage>
        <taxon>Eukaryota</taxon>
        <taxon>Fungi</taxon>
        <taxon>Dikarya</taxon>
        <taxon>Ascomycota</taxon>
        <taxon>Pezizomycotina</taxon>
        <taxon>Dothideomycetes</taxon>
        <taxon>Dothideomycetes incertae sedis</taxon>
        <taxon>Trypetheliales</taxon>
        <taxon>Trypetheliaceae</taxon>
        <taxon>Viridothelium</taxon>
    </lineage>
</organism>
<feature type="region of interest" description="Disordered" evidence="1">
    <location>
        <begin position="65"/>
        <end position="89"/>
    </location>
</feature>
<feature type="compositionally biased region" description="Polar residues" evidence="1">
    <location>
        <begin position="71"/>
        <end position="89"/>
    </location>
</feature>
<gene>
    <name evidence="2" type="ORF">EV356DRAFT_503701</name>
</gene>
<dbReference type="AlphaFoldDB" id="A0A6A6H696"/>
<name>A0A6A6H696_VIRVR</name>
<protein>
    <submittedName>
        <fullName evidence="2">Uncharacterized protein</fullName>
    </submittedName>
</protein>
<dbReference type="EMBL" id="ML991807">
    <property type="protein sequence ID" value="KAF2233371.1"/>
    <property type="molecule type" value="Genomic_DNA"/>
</dbReference>
<evidence type="ECO:0000313" key="3">
    <source>
        <dbReference type="Proteomes" id="UP000800092"/>
    </source>
</evidence>
<reference evidence="2" key="1">
    <citation type="journal article" date="2020" name="Stud. Mycol.">
        <title>101 Dothideomycetes genomes: a test case for predicting lifestyles and emergence of pathogens.</title>
        <authorList>
            <person name="Haridas S."/>
            <person name="Albert R."/>
            <person name="Binder M."/>
            <person name="Bloem J."/>
            <person name="Labutti K."/>
            <person name="Salamov A."/>
            <person name="Andreopoulos B."/>
            <person name="Baker S."/>
            <person name="Barry K."/>
            <person name="Bills G."/>
            <person name="Bluhm B."/>
            <person name="Cannon C."/>
            <person name="Castanera R."/>
            <person name="Culley D."/>
            <person name="Daum C."/>
            <person name="Ezra D."/>
            <person name="Gonzalez J."/>
            <person name="Henrissat B."/>
            <person name="Kuo A."/>
            <person name="Liang C."/>
            <person name="Lipzen A."/>
            <person name="Lutzoni F."/>
            <person name="Magnuson J."/>
            <person name="Mondo S."/>
            <person name="Nolan M."/>
            <person name="Ohm R."/>
            <person name="Pangilinan J."/>
            <person name="Park H.-J."/>
            <person name="Ramirez L."/>
            <person name="Alfaro M."/>
            <person name="Sun H."/>
            <person name="Tritt A."/>
            <person name="Yoshinaga Y."/>
            <person name="Zwiers L.-H."/>
            <person name="Turgeon B."/>
            <person name="Goodwin S."/>
            <person name="Spatafora J."/>
            <person name="Crous P."/>
            <person name="Grigoriev I."/>
        </authorList>
    </citation>
    <scope>NUCLEOTIDE SEQUENCE</scope>
    <source>
        <strain evidence="2">Tuck. ex Michener</strain>
    </source>
</reference>
<sequence>MQASRSFFLSGAMCATRANAVINTEHLHLPSHLMYSWEVKQSSILEIGYQRARAESLVRHKSHVNDMAPWTDNSRSTGFTNSPCDNRPQ</sequence>
<evidence type="ECO:0000313" key="2">
    <source>
        <dbReference type="EMBL" id="KAF2233371.1"/>
    </source>
</evidence>
<evidence type="ECO:0000256" key="1">
    <source>
        <dbReference type="SAM" id="MobiDB-lite"/>
    </source>
</evidence>
<keyword evidence="3" id="KW-1185">Reference proteome</keyword>
<proteinExistence type="predicted"/>